<evidence type="ECO:0000256" key="6">
    <source>
        <dbReference type="ARBA" id="ARBA00047941"/>
    </source>
</evidence>
<dbReference type="PANTHER" id="PTHR43675:SF8">
    <property type="entry name" value="ARSENITE METHYLTRANSFERASE"/>
    <property type="match status" value="1"/>
</dbReference>
<comment type="catalytic activity">
    <reaction evidence="7">
        <text>arsenic triglutathione + 2 [thioredoxin]-dithiol + 2 S-adenosyl-L-methionine + H2O = dimethylarsinous acid + 2 [thioredoxin]-disulfide + 3 glutathione + 2 S-adenosyl-L-homocysteine + 2 H(+)</text>
        <dbReference type="Rhea" id="RHEA:69464"/>
        <dbReference type="Rhea" id="RHEA-COMP:10698"/>
        <dbReference type="Rhea" id="RHEA-COMP:10700"/>
        <dbReference type="ChEBI" id="CHEBI:15377"/>
        <dbReference type="ChEBI" id="CHEBI:15378"/>
        <dbReference type="ChEBI" id="CHEBI:23808"/>
        <dbReference type="ChEBI" id="CHEBI:29950"/>
        <dbReference type="ChEBI" id="CHEBI:50058"/>
        <dbReference type="ChEBI" id="CHEBI:57856"/>
        <dbReference type="ChEBI" id="CHEBI:57925"/>
        <dbReference type="ChEBI" id="CHEBI:59789"/>
        <dbReference type="ChEBI" id="CHEBI:183640"/>
        <dbReference type="EC" id="2.1.1.137"/>
    </reaction>
</comment>
<dbReference type="GO" id="GO:0018872">
    <property type="term" value="P:arsonoacetate metabolic process"/>
    <property type="evidence" value="ECO:0007669"/>
    <property type="project" value="TreeGrafter"/>
</dbReference>
<feature type="domain" description="Methyltransferase" evidence="9">
    <location>
        <begin position="74"/>
        <end position="228"/>
    </location>
</feature>
<evidence type="ECO:0000256" key="1">
    <source>
        <dbReference type="ARBA" id="ARBA00022679"/>
    </source>
</evidence>
<dbReference type="AlphaFoldDB" id="A0AAJ7WSP7"/>
<evidence type="ECO:0000313" key="10">
    <source>
        <dbReference type="Proteomes" id="UP001318040"/>
    </source>
</evidence>
<evidence type="ECO:0000256" key="4">
    <source>
        <dbReference type="ARBA" id="ARBA00034521"/>
    </source>
</evidence>
<dbReference type="Proteomes" id="UP001318040">
    <property type="component" value="Chromosome 11"/>
</dbReference>
<comment type="catalytic activity">
    <reaction evidence="6">
        <text>arsenic triglutathione + [thioredoxin]-dithiol + S-adenosyl-L-methionine + 2 H2O = methylarsonous acid + [thioredoxin]-disulfide + 3 glutathione + S-adenosyl-L-homocysteine + H(+)</text>
        <dbReference type="Rhea" id="RHEA:69460"/>
        <dbReference type="Rhea" id="RHEA-COMP:10698"/>
        <dbReference type="Rhea" id="RHEA-COMP:10700"/>
        <dbReference type="ChEBI" id="CHEBI:15377"/>
        <dbReference type="ChEBI" id="CHEBI:15378"/>
        <dbReference type="ChEBI" id="CHEBI:17826"/>
        <dbReference type="ChEBI" id="CHEBI:29950"/>
        <dbReference type="ChEBI" id="CHEBI:50058"/>
        <dbReference type="ChEBI" id="CHEBI:57856"/>
        <dbReference type="ChEBI" id="CHEBI:57925"/>
        <dbReference type="ChEBI" id="CHEBI:59789"/>
        <dbReference type="ChEBI" id="CHEBI:183640"/>
        <dbReference type="EC" id="2.1.1.137"/>
    </reaction>
</comment>
<comment type="catalytic activity">
    <reaction evidence="8">
        <text>arsenic triglutathione + 3 [thioredoxin]-dithiol + 3 S-adenosyl-L-methionine = trimethylarsine + 3 [thioredoxin]-disulfide + 3 glutathione + 3 S-adenosyl-L-homocysteine + 3 H(+)</text>
        <dbReference type="Rhea" id="RHEA:69432"/>
        <dbReference type="Rhea" id="RHEA-COMP:10698"/>
        <dbReference type="Rhea" id="RHEA-COMP:10700"/>
        <dbReference type="ChEBI" id="CHEBI:15378"/>
        <dbReference type="ChEBI" id="CHEBI:27130"/>
        <dbReference type="ChEBI" id="CHEBI:29950"/>
        <dbReference type="ChEBI" id="CHEBI:50058"/>
        <dbReference type="ChEBI" id="CHEBI:57856"/>
        <dbReference type="ChEBI" id="CHEBI:57925"/>
        <dbReference type="ChEBI" id="CHEBI:59789"/>
        <dbReference type="ChEBI" id="CHEBI:183640"/>
        <dbReference type="EC" id="2.1.1.137"/>
    </reaction>
</comment>
<dbReference type="GO" id="GO:0005829">
    <property type="term" value="C:cytosol"/>
    <property type="evidence" value="ECO:0007669"/>
    <property type="project" value="TreeGrafter"/>
</dbReference>
<dbReference type="InterPro" id="IPR029063">
    <property type="entry name" value="SAM-dependent_MTases_sf"/>
</dbReference>
<keyword evidence="2" id="KW-0949">S-adenosyl-L-methionine</keyword>
<evidence type="ECO:0000313" key="11">
    <source>
        <dbReference type="RefSeq" id="XP_032808402.1"/>
    </source>
</evidence>
<evidence type="ECO:0000256" key="2">
    <source>
        <dbReference type="ARBA" id="ARBA00022691"/>
    </source>
</evidence>
<organism evidence="10 11">
    <name type="scientific">Petromyzon marinus</name>
    <name type="common">Sea lamprey</name>
    <dbReference type="NCBI Taxonomy" id="7757"/>
    <lineage>
        <taxon>Eukaryota</taxon>
        <taxon>Metazoa</taxon>
        <taxon>Chordata</taxon>
        <taxon>Craniata</taxon>
        <taxon>Vertebrata</taxon>
        <taxon>Cyclostomata</taxon>
        <taxon>Hyperoartia</taxon>
        <taxon>Petromyzontiformes</taxon>
        <taxon>Petromyzontidae</taxon>
        <taxon>Petromyzon</taxon>
    </lineage>
</organism>
<keyword evidence="11" id="KW-0489">Methyltransferase</keyword>
<evidence type="ECO:0000256" key="8">
    <source>
        <dbReference type="ARBA" id="ARBA00048428"/>
    </source>
</evidence>
<name>A0AAJ7WSP7_PETMA</name>
<dbReference type="GO" id="GO:0009404">
    <property type="term" value="P:toxin metabolic process"/>
    <property type="evidence" value="ECO:0007669"/>
    <property type="project" value="TreeGrafter"/>
</dbReference>
<comment type="similarity">
    <text evidence="3">Belongs to the methyltransferase superfamily. Arsenite methyltransferase family.</text>
</comment>
<dbReference type="CDD" id="cd02440">
    <property type="entry name" value="AdoMet_MTases"/>
    <property type="match status" value="1"/>
</dbReference>
<dbReference type="SUPFAM" id="SSF53335">
    <property type="entry name" value="S-adenosyl-L-methionine-dependent methyltransferases"/>
    <property type="match status" value="1"/>
</dbReference>
<sequence length="374" mass="39946">MATPSEAATLGDVHEDVKHYYGKRLQSQGDLQTKACVTPATALPPAVRAALANVHHEVVSRYYGCGLVVPEELSGCRVLDLGSGSGRDCFALSQLVGEDGHVTGIDMTPEQLEVARRHVEYHTKLFGFSRPNVEFLEGYIERLGDVGLQDQSYDVIVSNCVVNLAPDKGPVLREAFRVLKDGGELYFSDIYADRALPEDVRRDKELWGECLGGALHWRDLLTLAAAAGFLRPRLVSATLTELSPDLQAHLGGVRFVSATYRLFRVPPGAVAAGGAEVVYNGGIEGSLHELTFDAHTTFPGGRPVTVDAELAAILRSSRLADAFMIRPATKQQGGDLVQEETVDPFALLQREGAKGAAAQGCCAGGGGGVARSCC</sequence>
<dbReference type="RefSeq" id="XP_032808402.1">
    <property type="nucleotide sequence ID" value="XM_032952511.1"/>
</dbReference>
<protein>
    <recommendedName>
        <fullName evidence="5">Arsenite methyltransferase</fullName>
        <ecNumber evidence="4">2.1.1.137</ecNumber>
    </recommendedName>
</protein>
<dbReference type="Gene3D" id="3.40.5.100">
    <property type="match status" value="1"/>
</dbReference>
<reference evidence="11" key="1">
    <citation type="submission" date="2025-08" db="UniProtKB">
        <authorList>
            <consortium name="RefSeq"/>
        </authorList>
    </citation>
    <scope>IDENTIFICATION</scope>
    <source>
        <tissue evidence="11">Sperm</tissue>
    </source>
</reference>
<dbReference type="EC" id="2.1.1.137" evidence="4"/>
<keyword evidence="10" id="KW-1185">Reference proteome</keyword>
<dbReference type="Pfam" id="PF13847">
    <property type="entry name" value="Methyltransf_31"/>
    <property type="match status" value="1"/>
</dbReference>
<dbReference type="GO" id="GO:0030791">
    <property type="term" value="F:arsenite methyltransferase activity"/>
    <property type="evidence" value="ECO:0007669"/>
    <property type="project" value="UniProtKB-EC"/>
</dbReference>
<proteinExistence type="inferred from homology"/>
<dbReference type="Gene3D" id="3.40.50.150">
    <property type="entry name" value="Vaccinia Virus protein VP39"/>
    <property type="match status" value="1"/>
</dbReference>
<gene>
    <name evidence="11" type="primary">AS3MT</name>
</gene>
<dbReference type="InterPro" id="IPR025714">
    <property type="entry name" value="Methyltranfer_dom"/>
</dbReference>
<keyword evidence="1" id="KW-0808">Transferase</keyword>
<dbReference type="CTD" id="57412"/>
<evidence type="ECO:0000256" key="7">
    <source>
        <dbReference type="ARBA" id="ARBA00047943"/>
    </source>
</evidence>
<evidence type="ECO:0000256" key="5">
    <source>
        <dbReference type="ARBA" id="ARBA00034545"/>
    </source>
</evidence>
<evidence type="ECO:0000259" key="9">
    <source>
        <dbReference type="Pfam" id="PF13847"/>
    </source>
</evidence>
<evidence type="ECO:0000256" key="3">
    <source>
        <dbReference type="ARBA" id="ARBA00034487"/>
    </source>
</evidence>
<dbReference type="GO" id="GO:0032259">
    <property type="term" value="P:methylation"/>
    <property type="evidence" value="ECO:0007669"/>
    <property type="project" value="UniProtKB-KW"/>
</dbReference>
<dbReference type="PANTHER" id="PTHR43675">
    <property type="entry name" value="ARSENITE METHYLTRANSFERASE"/>
    <property type="match status" value="1"/>
</dbReference>
<accession>A0AAJ7WSP7</accession>
<dbReference type="InterPro" id="IPR026669">
    <property type="entry name" value="Arsenite_MeTrfase-like"/>
</dbReference>